<proteinExistence type="predicted"/>
<reference evidence="4 5" key="3">
    <citation type="journal article" date="2011" name="Nat. Chem. Biol.">
        <title>Reveromycin A biosynthesis uses RevG and RevJ for stereospecific spiroacetal formation.</title>
        <authorList>
            <person name="Takahashi S."/>
            <person name="Toyoda A."/>
            <person name="Sekiyama Y."/>
            <person name="Takagi H."/>
            <person name="Nogawa T."/>
            <person name="Uramoto M."/>
            <person name="Suzuki R."/>
            <person name="Koshino H."/>
            <person name="Kumano T."/>
            <person name="Panthee S."/>
            <person name="Dairi T."/>
            <person name="Ishikawa J."/>
            <person name="Ikeda H."/>
            <person name="Sakaki Y."/>
            <person name="Osada H."/>
        </authorList>
    </citation>
    <scope>NUCLEOTIDE SEQUENCE [LARGE SCALE GENOMIC DNA]</scope>
    <source>
        <strain evidence="4 5">SN-593</strain>
    </source>
</reference>
<evidence type="ECO:0000259" key="2">
    <source>
        <dbReference type="Pfam" id="PF07287"/>
    </source>
</evidence>
<feature type="compositionally biased region" description="Pro residues" evidence="1">
    <location>
        <begin position="523"/>
        <end position="532"/>
    </location>
</feature>
<dbReference type="AlphaFoldDB" id="A0A7U3UPM1"/>
<feature type="region of interest" description="Disordered" evidence="1">
    <location>
        <begin position="512"/>
        <end position="554"/>
    </location>
</feature>
<dbReference type="InterPro" id="IPR056362">
    <property type="entry name" value="AtuA-like_ferredoxin_dom"/>
</dbReference>
<reference evidence="4 5" key="4">
    <citation type="journal article" date="2020" name="Sci. Rep.">
        <title>beta-carboline chemical signals induce reveromycin production through a LuxR family regulator in Streptomyces sp. SN-593.</title>
        <authorList>
            <person name="Panthee S."/>
            <person name="Kito N."/>
            <person name="Hayashi T."/>
            <person name="Shimizu T."/>
            <person name="Ishikawa J."/>
            <person name="Hamamoto H."/>
            <person name="Osada H."/>
            <person name="Takahashi S."/>
        </authorList>
    </citation>
    <scope>NUCLEOTIDE SEQUENCE [LARGE SCALE GENOMIC DNA]</scope>
    <source>
        <strain evidence="4 5">SN-593</strain>
    </source>
</reference>
<dbReference type="Pfam" id="PF07287">
    <property type="entry name" value="AtuA"/>
    <property type="match status" value="1"/>
</dbReference>
<dbReference type="InterPro" id="IPR010839">
    <property type="entry name" value="AtuA_N"/>
</dbReference>
<evidence type="ECO:0000313" key="4">
    <source>
        <dbReference type="EMBL" id="BBA96437.1"/>
    </source>
</evidence>
<organism evidence="4 5">
    <name type="scientific">Actinacidiphila reveromycinica</name>
    <dbReference type="NCBI Taxonomy" id="659352"/>
    <lineage>
        <taxon>Bacteria</taxon>
        <taxon>Bacillati</taxon>
        <taxon>Actinomycetota</taxon>
        <taxon>Actinomycetes</taxon>
        <taxon>Kitasatosporales</taxon>
        <taxon>Streptomycetaceae</taxon>
        <taxon>Actinacidiphila</taxon>
    </lineage>
</organism>
<sequence>MGTTAPAGEPVHGRGRTAPLRIANCSGYYGDRLAAAREMVEGGPIDVLTGDYLAELTMLLLWKARRRDPDGGYALSFLAQMHDVLGTCLERGIKVVVNAGGLNPAGLAAKLRELAAAAGLRPSVAHVEGDDLLGRLPELRSRGHAFAHLATGRPLAAAGVEPVTANAYLGGWGIARALRSGADVVVCGRVTDASLVVGPAAWAFGWAPDDWDALAGAVTAGHIIECGTQATGGNYSFFTEIPDPVHPGFPIAEVHPDGSSVITKHPGTGGAVTVGTVTAQLLYETGHPAYLNADVVARFDTVRLTQEGTDRVAVGPVTGEPAPDTLKVCVNHVGGHRNSAVFVLTGLDLDAKADFAEAALRDATGGPAAFAGYDLRREHGHEVDRLTLTVKDPDPGKVGRGFFSAVAGTALAGYPGLYLEHATARPTEYGVYWPALVPAEEVAEVAVLADGTRLAVPRAGGPGRSGAEGPGAEGAASGAVPPGAVPPGAVAAGAVPPGAVAVGGGPGGGLLPGRVAPGVRPDAVPPPPPPVAGAPRPERAEPYGGRTGAEPGRTVRLPLGTLVGARSGDKGGDANVGLWVADDDAYAWLRTYLDVPRLRALLPEAARLPVSRYELPNLRALNFVVHDLLGDGVAASTRADPQAKALGERLRGRLADIPERLVEPPRAPRPQPGA</sequence>
<feature type="region of interest" description="Disordered" evidence="1">
    <location>
        <begin position="455"/>
        <end position="480"/>
    </location>
</feature>
<feature type="domain" description="Acyclic terpene utilisation N-terminal" evidence="2">
    <location>
        <begin position="20"/>
        <end position="446"/>
    </location>
</feature>
<dbReference type="RefSeq" id="WP_430393218.1">
    <property type="nucleotide sequence ID" value="NZ_AP018365.1"/>
</dbReference>
<evidence type="ECO:0000256" key="1">
    <source>
        <dbReference type="SAM" id="MobiDB-lite"/>
    </source>
</evidence>
<dbReference type="Pfam" id="PF23544">
    <property type="entry name" value="AtuA_ferredoxin"/>
    <property type="match status" value="1"/>
</dbReference>
<gene>
    <name evidence="4" type="ORF">RVR_1736</name>
</gene>
<name>A0A7U3UPM1_9ACTN</name>
<feature type="domain" description="AtuA-like ferredoxin-fold" evidence="3">
    <location>
        <begin position="558"/>
        <end position="650"/>
    </location>
</feature>
<dbReference type="Proteomes" id="UP000595703">
    <property type="component" value="Chromosome"/>
</dbReference>
<feature type="compositionally biased region" description="Low complexity" evidence="1">
    <location>
        <begin position="512"/>
        <end position="522"/>
    </location>
</feature>
<keyword evidence="5" id="KW-1185">Reference proteome</keyword>
<evidence type="ECO:0008006" key="6">
    <source>
        <dbReference type="Google" id="ProtNLM"/>
    </source>
</evidence>
<evidence type="ECO:0000313" key="5">
    <source>
        <dbReference type="Proteomes" id="UP000595703"/>
    </source>
</evidence>
<evidence type="ECO:0000259" key="3">
    <source>
        <dbReference type="Pfam" id="PF23544"/>
    </source>
</evidence>
<accession>A0A7U3UPM1</accession>
<reference evidence="4 5" key="1">
    <citation type="journal article" date="2010" name="J. Bacteriol.">
        <title>Biochemical characterization of a novel indole prenyltransferase from Streptomyces sp. SN-593.</title>
        <authorList>
            <person name="Takahashi S."/>
            <person name="Takagi H."/>
            <person name="Toyoda A."/>
            <person name="Uramoto M."/>
            <person name="Nogawa T."/>
            <person name="Ueki M."/>
            <person name="Sakaki Y."/>
            <person name="Osada H."/>
        </authorList>
    </citation>
    <scope>NUCLEOTIDE SEQUENCE [LARGE SCALE GENOMIC DNA]</scope>
    <source>
        <strain evidence="4 5">SN-593</strain>
    </source>
</reference>
<dbReference type="PANTHER" id="PTHR47585">
    <property type="match status" value="1"/>
</dbReference>
<dbReference type="EMBL" id="AP018365">
    <property type="protein sequence ID" value="BBA96437.1"/>
    <property type="molecule type" value="Genomic_DNA"/>
</dbReference>
<dbReference type="KEGG" id="arev:RVR_1736"/>
<dbReference type="PANTHER" id="PTHR47585:SF1">
    <property type="entry name" value="DUF1446 DOMAIN-CONTAINING PROTEIN"/>
    <property type="match status" value="1"/>
</dbReference>
<reference evidence="4 5" key="2">
    <citation type="journal article" date="2011" name="J. Antibiot.">
        <title>Furaquinocins I and J: novel polyketide isoprenoid hybrid compounds from Streptomyces reveromyceticus SN-593.</title>
        <authorList>
            <person name="Panthee S."/>
            <person name="Takahashi S."/>
            <person name="Takagi H."/>
            <person name="Nogawa T."/>
            <person name="Oowada E."/>
            <person name="Uramoto M."/>
            <person name="Osada H."/>
        </authorList>
    </citation>
    <scope>NUCLEOTIDE SEQUENCE [LARGE SCALE GENOMIC DNA]</scope>
    <source>
        <strain evidence="4 5">SN-593</strain>
    </source>
</reference>
<protein>
    <recommendedName>
        <fullName evidence="6">Exopolyphosphatase</fullName>
    </recommendedName>
</protein>
<feature type="compositionally biased region" description="Gly residues" evidence="1">
    <location>
        <begin position="460"/>
        <end position="472"/>
    </location>
</feature>